<dbReference type="Proteomes" id="UP000008144">
    <property type="component" value="Chromosome 10"/>
</dbReference>
<dbReference type="AlphaFoldDB" id="F6RIW3"/>
<evidence type="ECO:0000256" key="1">
    <source>
        <dbReference type="ARBA" id="ARBA00004123"/>
    </source>
</evidence>
<evidence type="ECO:0008006" key="12">
    <source>
        <dbReference type="Google" id="ProtNLM"/>
    </source>
</evidence>
<dbReference type="GO" id="GO:0005634">
    <property type="term" value="C:nucleus"/>
    <property type="evidence" value="ECO:0007669"/>
    <property type="project" value="UniProtKB-SubCell"/>
</dbReference>
<keyword evidence="11" id="KW-1185">Reference proteome</keyword>
<dbReference type="Gene3D" id="3.40.50.300">
    <property type="entry name" value="P-loop containing nucleotide triphosphate hydrolases"/>
    <property type="match status" value="1"/>
</dbReference>
<dbReference type="InterPro" id="IPR011545">
    <property type="entry name" value="DEAD/DEAH_box_helicase_dom"/>
</dbReference>
<dbReference type="EMBL" id="EAAA01000546">
    <property type="status" value="NOT_ANNOTATED_CDS"/>
    <property type="molecule type" value="Genomic_DNA"/>
</dbReference>
<dbReference type="PANTHER" id="PTHR18934:SF213">
    <property type="entry name" value="3'-5' RNA HELICASE YTHDC2"/>
    <property type="match status" value="1"/>
</dbReference>
<evidence type="ECO:0000256" key="4">
    <source>
        <dbReference type="ARBA" id="ARBA00022806"/>
    </source>
</evidence>
<dbReference type="GO" id="GO:0004386">
    <property type="term" value="F:helicase activity"/>
    <property type="evidence" value="ECO:0007669"/>
    <property type="project" value="UniProtKB-KW"/>
</dbReference>
<dbReference type="InterPro" id="IPR001374">
    <property type="entry name" value="R3H_dom"/>
</dbReference>
<evidence type="ECO:0000256" key="2">
    <source>
        <dbReference type="ARBA" id="ARBA00022741"/>
    </source>
</evidence>
<dbReference type="SUPFAM" id="SSF82708">
    <property type="entry name" value="R3H domain"/>
    <property type="match status" value="1"/>
</dbReference>
<dbReference type="GO" id="GO:0003723">
    <property type="term" value="F:RNA binding"/>
    <property type="evidence" value="ECO:0007669"/>
    <property type="project" value="UniProtKB-KW"/>
</dbReference>
<protein>
    <recommendedName>
        <fullName evidence="12">R3H domain-containing protein</fullName>
    </recommendedName>
</protein>
<reference evidence="11" key="1">
    <citation type="journal article" date="2002" name="Science">
        <title>The draft genome of Ciona intestinalis: insights into chordate and vertebrate origins.</title>
        <authorList>
            <person name="Dehal P."/>
            <person name="Satou Y."/>
            <person name="Campbell R.K."/>
            <person name="Chapman J."/>
            <person name="Degnan B."/>
            <person name="De Tomaso A."/>
            <person name="Davidson B."/>
            <person name="Di Gregorio A."/>
            <person name="Gelpke M."/>
            <person name="Goodstein D.M."/>
            <person name="Harafuji N."/>
            <person name="Hastings K.E."/>
            <person name="Ho I."/>
            <person name="Hotta K."/>
            <person name="Huang W."/>
            <person name="Kawashima T."/>
            <person name="Lemaire P."/>
            <person name="Martinez D."/>
            <person name="Meinertzhagen I.A."/>
            <person name="Necula S."/>
            <person name="Nonaka M."/>
            <person name="Putnam N."/>
            <person name="Rash S."/>
            <person name="Saiga H."/>
            <person name="Satake M."/>
            <person name="Terry A."/>
            <person name="Yamada L."/>
            <person name="Wang H.G."/>
            <person name="Awazu S."/>
            <person name="Azumi K."/>
            <person name="Boore J."/>
            <person name="Branno M."/>
            <person name="Chin-Bow S."/>
            <person name="DeSantis R."/>
            <person name="Doyle S."/>
            <person name="Francino P."/>
            <person name="Keys D.N."/>
            <person name="Haga S."/>
            <person name="Hayashi H."/>
            <person name="Hino K."/>
            <person name="Imai K.S."/>
            <person name="Inaba K."/>
            <person name="Kano S."/>
            <person name="Kobayashi K."/>
            <person name="Kobayashi M."/>
            <person name="Lee B.I."/>
            <person name="Makabe K.W."/>
            <person name="Manohar C."/>
            <person name="Matassi G."/>
            <person name="Medina M."/>
            <person name="Mochizuki Y."/>
            <person name="Mount S."/>
            <person name="Morishita T."/>
            <person name="Miura S."/>
            <person name="Nakayama A."/>
            <person name="Nishizaka S."/>
            <person name="Nomoto H."/>
            <person name="Ohta F."/>
            <person name="Oishi K."/>
            <person name="Rigoutsos I."/>
            <person name="Sano M."/>
            <person name="Sasaki A."/>
            <person name="Sasakura Y."/>
            <person name="Shoguchi E."/>
            <person name="Shin-i T."/>
            <person name="Spagnuolo A."/>
            <person name="Stainier D."/>
            <person name="Suzuki M.M."/>
            <person name="Tassy O."/>
            <person name="Takatori N."/>
            <person name="Tokuoka M."/>
            <person name="Yagi K."/>
            <person name="Yoshizaki F."/>
            <person name="Wada S."/>
            <person name="Zhang C."/>
            <person name="Hyatt P.D."/>
            <person name="Larimer F."/>
            <person name="Detter C."/>
            <person name="Doggett N."/>
            <person name="Glavina T."/>
            <person name="Hawkins T."/>
            <person name="Richardson P."/>
            <person name="Lucas S."/>
            <person name="Kohara Y."/>
            <person name="Levine M."/>
            <person name="Satoh N."/>
            <person name="Rokhsar D.S."/>
        </authorList>
    </citation>
    <scope>NUCLEOTIDE SEQUENCE [LARGE SCALE GENOMIC DNA]</scope>
</reference>
<evidence type="ECO:0000256" key="6">
    <source>
        <dbReference type="ARBA" id="ARBA00022884"/>
    </source>
</evidence>
<dbReference type="GO" id="GO:0005524">
    <property type="term" value="F:ATP binding"/>
    <property type="evidence" value="ECO:0007669"/>
    <property type="project" value="UniProtKB-KW"/>
</dbReference>
<dbReference type="SUPFAM" id="SSF52540">
    <property type="entry name" value="P-loop containing nucleoside triphosphate hydrolases"/>
    <property type="match status" value="1"/>
</dbReference>
<keyword evidence="6" id="KW-0694">RNA-binding</keyword>
<dbReference type="PROSITE" id="PS51192">
    <property type="entry name" value="HELICASE_ATP_BIND_1"/>
    <property type="match status" value="1"/>
</dbReference>
<dbReference type="Pfam" id="PF01424">
    <property type="entry name" value="R3H"/>
    <property type="match status" value="1"/>
</dbReference>
<dbReference type="Ensembl" id="ENSCINT00000025695.2">
    <property type="protein sequence ID" value="ENSCINP00000025449.2"/>
    <property type="gene ID" value="ENSCING00000024360.1"/>
</dbReference>
<dbReference type="InterPro" id="IPR027417">
    <property type="entry name" value="P-loop_NTPase"/>
</dbReference>
<dbReference type="GO" id="GO:0016787">
    <property type="term" value="F:hydrolase activity"/>
    <property type="evidence" value="ECO:0007669"/>
    <property type="project" value="UniProtKB-KW"/>
</dbReference>
<dbReference type="FunFam" id="3.30.1370.50:FF:000002">
    <property type="entry name" value="Immunoglobulin mu DNA-binding protein 2"/>
    <property type="match status" value="1"/>
</dbReference>
<dbReference type="GeneTree" id="ENSGT00940000156883"/>
<dbReference type="HOGENOM" id="CLU_604025_0_0_1"/>
<dbReference type="InterPro" id="IPR014001">
    <property type="entry name" value="Helicase_ATP-bd"/>
</dbReference>
<evidence type="ECO:0000259" key="8">
    <source>
        <dbReference type="PROSITE" id="PS51061"/>
    </source>
</evidence>
<dbReference type="InterPro" id="IPR036867">
    <property type="entry name" value="R3H_dom_sf"/>
</dbReference>
<evidence type="ECO:0000259" key="9">
    <source>
        <dbReference type="PROSITE" id="PS51192"/>
    </source>
</evidence>
<keyword evidence="4" id="KW-0347">Helicase</keyword>
<dbReference type="Pfam" id="PF00270">
    <property type="entry name" value="DEAD"/>
    <property type="match status" value="1"/>
</dbReference>
<proteinExistence type="predicted"/>
<accession>F6RIW3</accession>
<organism evidence="10 11">
    <name type="scientific">Ciona intestinalis</name>
    <name type="common">Transparent sea squirt</name>
    <name type="synonym">Ascidia intestinalis</name>
    <dbReference type="NCBI Taxonomy" id="7719"/>
    <lineage>
        <taxon>Eukaryota</taxon>
        <taxon>Metazoa</taxon>
        <taxon>Chordata</taxon>
        <taxon>Tunicata</taxon>
        <taxon>Ascidiacea</taxon>
        <taxon>Phlebobranchia</taxon>
        <taxon>Cionidae</taxon>
        <taxon>Ciona</taxon>
    </lineage>
</organism>
<dbReference type="SMART" id="SM00487">
    <property type="entry name" value="DEXDc"/>
    <property type="match status" value="1"/>
</dbReference>
<dbReference type="STRING" id="7719.ENSCINP00000025449"/>
<evidence type="ECO:0000256" key="7">
    <source>
        <dbReference type="ARBA" id="ARBA00023242"/>
    </source>
</evidence>
<evidence type="ECO:0000313" key="10">
    <source>
        <dbReference type="Ensembl" id="ENSCINP00000025449.2"/>
    </source>
</evidence>
<feature type="domain" description="R3H" evidence="8">
    <location>
        <begin position="9"/>
        <end position="73"/>
    </location>
</feature>
<name>F6RIW3_CIOIN</name>
<comment type="subcellular location">
    <subcellularLocation>
        <location evidence="1">Nucleus</location>
    </subcellularLocation>
</comment>
<evidence type="ECO:0000313" key="11">
    <source>
        <dbReference type="Proteomes" id="UP000008144"/>
    </source>
</evidence>
<dbReference type="GO" id="GO:0003677">
    <property type="term" value="F:DNA binding"/>
    <property type="evidence" value="ECO:0007669"/>
    <property type="project" value="UniProtKB-ARBA"/>
</dbReference>
<dbReference type="InParanoid" id="F6RIW3"/>
<keyword evidence="7" id="KW-0539">Nucleus</keyword>
<feature type="domain" description="Helicase ATP-binding" evidence="9">
    <location>
        <begin position="168"/>
        <end position="331"/>
    </location>
</feature>
<reference evidence="10" key="3">
    <citation type="submission" date="2025-08" db="UniProtKB">
        <authorList>
            <consortium name="Ensembl"/>
        </authorList>
    </citation>
    <scope>IDENTIFICATION</scope>
</reference>
<keyword evidence="3" id="KW-0378">Hydrolase</keyword>
<sequence length="453" mass="51116">MEKHVDIEDHVALGINAALSMFEEDESSVETTLPSSLTNHERAYVHRMSSSYGVISKSVGQGTSRYVVLHKVQERNIVDTPLLCKLSQTSKWVLQSLLARWPSKPKEKIESLRPEKNCGVKFGYYADITKPSGRLPNGIPQIPSPCLTQTFDSFQSNLPIYSKKSEILETIWKNDTVLIAGKPGCGKSTQLPQYILDESLKQKQVCRIICVQPRRSLAVSMAERVAKERGECVGQTVGYQIRLESRASPRTLLTFCTNEVLLRTLMAGQSVLQTMTHIIMDEIQERDKFGDILLIRLRQLIPNHTFHLLLNTCDTDNMMLINYLQPCPVIKVDSKSFDVKEYFLEDIISRSSEFGIQHDVIRVSEEVVERENQNMVHDMEDVLILDKSNSVEDLLENTSDENSLQGGINQPTKTYDGSNGVVSVGQIHDDLHHVDYDLILCLLELLCTDYTGG</sequence>
<keyword evidence="5" id="KW-0067">ATP-binding</keyword>
<dbReference type="PROSITE" id="PS51061">
    <property type="entry name" value="R3H"/>
    <property type="match status" value="1"/>
</dbReference>
<dbReference type="Gene3D" id="3.30.1370.50">
    <property type="entry name" value="R3H-like domain"/>
    <property type="match status" value="1"/>
</dbReference>
<keyword evidence="2" id="KW-0547">Nucleotide-binding</keyword>
<evidence type="ECO:0000256" key="3">
    <source>
        <dbReference type="ARBA" id="ARBA00022801"/>
    </source>
</evidence>
<reference evidence="10" key="4">
    <citation type="submission" date="2025-09" db="UniProtKB">
        <authorList>
            <consortium name="Ensembl"/>
        </authorList>
    </citation>
    <scope>IDENTIFICATION</scope>
</reference>
<dbReference type="OMA" id="NHERAYV"/>
<dbReference type="PANTHER" id="PTHR18934">
    <property type="entry name" value="ATP-DEPENDENT RNA HELICASE"/>
    <property type="match status" value="1"/>
</dbReference>
<reference evidence="10" key="2">
    <citation type="journal article" date="2008" name="Genome Biol.">
        <title>Improved genome assembly and evidence-based global gene model set for the chordate Ciona intestinalis: new insight into intron and operon populations.</title>
        <authorList>
            <person name="Satou Y."/>
            <person name="Mineta K."/>
            <person name="Ogasawara M."/>
            <person name="Sasakura Y."/>
            <person name="Shoguchi E."/>
            <person name="Ueno K."/>
            <person name="Yamada L."/>
            <person name="Matsumoto J."/>
            <person name="Wasserscheid J."/>
            <person name="Dewar K."/>
            <person name="Wiley G.B."/>
            <person name="Macmil S.L."/>
            <person name="Roe B.A."/>
            <person name="Zeller R.W."/>
            <person name="Hastings K.E."/>
            <person name="Lemaire P."/>
            <person name="Lindquist E."/>
            <person name="Endo T."/>
            <person name="Hotta K."/>
            <person name="Inaba K."/>
        </authorList>
    </citation>
    <scope>NUCLEOTIDE SEQUENCE [LARGE SCALE GENOMIC DNA]</scope>
    <source>
        <strain evidence="10">wild type</strain>
    </source>
</reference>
<evidence type="ECO:0000256" key="5">
    <source>
        <dbReference type="ARBA" id="ARBA00022840"/>
    </source>
</evidence>